<dbReference type="InterPro" id="IPR036390">
    <property type="entry name" value="WH_DNA-bd_sf"/>
</dbReference>
<dbReference type="GO" id="GO:0003677">
    <property type="term" value="F:DNA binding"/>
    <property type="evidence" value="ECO:0007669"/>
    <property type="project" value="UniProtKB-KW"/>
</dbReference>
<dbReference type="InterPro" id="IPR022689">
    <property type="entry name" value="Iron_dep_repressor"/>
</dbReference>
<dbReference type="SMART" id="SM00529">
    <property type="entry name" value="HTH_DTXR"/>
    <property type="match status" value="1"/>
</dbReference>
<dbReference type="Gene3D" id="1.10.10.10">
    <property type="entry name" value="Winged helix-like DNA-binding domain superfamily/Winged helix DNA-binding domain"/>
    <property type="match status" value="1"/>
</dbReference>
<evidence type="ECO:0000256" key="2">
    <source>
        <dbReference type="ARBA" id="ARBA00023015"/>
    </source>
</evidence>
<dbReference type="HOGENOM" id="CLU_069532_3_0_2"/>
<dbReference type="InterPro" id="IPR036388">
    <property type="entry name" value="WH-like_DNA-bd_sf"/>
</dbReference>
<dbReference type="InterPro" id="IPR022687">
    <property type="entry name" value="HTH_DTXR"/>
</dbReference>
<reference evidence="6 7" key="1">
    <citation type="journal article" date="2009" name="J. Bacteriol.">
        <title>Complete genome sequence of the anaerobic, protein-degrading hyperthermophilic crenarchaeon Desulfurococcus kamchatkensis.</title>
        <authorList>
            <person name="Ravin N.V."/>
            <person name="Mardanov A.V."/>
            <person name="Beletsky A.V."/>
            <person name="Kublanov I.V."/>
            <person name="Kolganova T.V."/>
            <person name="Lebedinsky A.V."/>
            <person name="Chernyh N.A."/>
            <person name="Bonch-Osmolovskaya E.A."/>
            <person name="Skryabin K.G."/>
        </authorList>
    </citation>
    <scope>NUCLEOTIDE SEQUENCE [LARGE SCALE GENOMIC DNA]</scope>
    <source>
        <strain evidence="7">DSM 18924 / JCM 16383 / VKM B-2413 / 1221n</strain>
    </source>
</reference>
<dbReference type="InterPro" id="IPR001367">
    <property type="entry name" value="Fe_dep_repressor"/>
</dbReference>
<dbReference type="GO" id="GO:0046914">
    <property type="term" value="F:transition metal ion binding"/>
    <property type="evidence" value="ECO:0007669"/>
    <property type="project" value="InterPro"/>
</dbReference>
<dbReference type="KEGG" id="dka:DKAM_0654"/>
<evidence type="ECO:0000313" key="6">
    <source>
        <dbReference type="EMBL" id="ACL10980.1"/>
    </source>
</evidence>
<dbReference type="Gene3D" id="1.10.60.10">
    <property type="entry name" value="Iron dependent repressor, metal binding and dimerisation domain"/>
    <property type="match status" value="1"/>
</dbReference>
<dbReference type="GO" id="GO:0003700">
    <property type="term" value="F:DNA-binding transcription factor activity"/>
    <property type="evidence" value="ECO:0007669"/>
    <property type="project" value="InterPro"/>
</dbReference>
<comment type="similarity">
    <text evidence="1">Belongs to the DtxR/MntR family.</text>
</comment>
<accession>B8D4E9</accession>
<dbReference type="SMART" id="SM00347">
    <property type="entry name" value="HTH_MARR"/>
    <property type="match status" value="1"/>
</dbReference>
<sequence length="124" mass="14421">MIGERSEEYLEVIYVLSMNGRPKVREIARRLCVKPSSVVEFLRKLANEGYIIYEKGGKIELTEKGLKVAREIHERHKLLELFLESLGVPREIAEEDACKMEHILHPVTISKIREYLAKKSFSEH</sequence>
<evidence type="ECO:0000256" key="4">
    <source>
        <dbReference type="ARBA" id="ARBA00023163"/>
    </source>
</evidence>
<organism evidence="6 7">
    <name type="scientific">Desulfurococcus amylolyticus (strain DSM 18924 / JCM 16383 / VKM B-2413 / 1221n)</name>
    <name type="common">Desulfurococcus kamchatkensis</name>
    <dbReference type="NCBI Taxonomy" id="490899"/>
    <lineage>
        <taxon>Archaea</taxon>
        <taxon>Thermoproteota</taxon>
        <taxon>Thermoprotei</taxon>
        <taxon>Desulfurococcales</taxon>
        <taxon>Desulfurococcaceae</taxon>
        <taxon>Desulfurococcus</taxon>
    </lineage>
</organism>
<feature type="domain" description="HTH dtxR-type" evidence="5">
    <location>
        <begin position="1"/>
        <end position="62"/>
    </location>
</feature>
<dbReference type="EMBL" id="CP001140">
    <property type="protein sequence ID" value="ACL10980.1"/>
    <property type="molecule type" value="Genomic_DNA"/>
</dbReference>
<dbReference type="GO" id="GO:0046983">
    <property type="term" value="F:protein dimerization activity"/>
    <property type="evidence" value="ECO:0007669"/>
    <property type="project" value="InterPro"/>
</dbReference>
<keyword evidence="2" id="KW-0805">Transcription regulation</keyword>
<dbReference type="eggNOG" id="arCOG02100">
    <property type="taxonomic scope" value="Archaea"/>
</dbReference>
<dbReference type="RefSeq" id="WP_012608321.1">
    <property type="nucleotide sequence ID" value="NC_011766.1"/>
</dbReference>
<evidence type="ECO:0000259" key="5">
    <source>
        <dbReference type="PROSITE" id="PS50944"/>
    </source>
</evidence>
<protein>
    <submittedName>
        <fullName evidence="6">Iron dependent repressor</fullName>
    </submittedName>
</protein>
<evidence type="ECO:0000256" key="1">
    <source>
        <dbReference type="ARBA" id="ARBA00007871"/>
    </source>
</evidence>
<dbReference type="SUPFAM" id="SSF47979">
    <property type="entry name" value="Iron-dependent repressor protein, dimerization domain"/>
    <property type="match status" value="1"/>
</dbReference>
<evidence type="ECO:0000313" key="7">
    <source>
        <dbReference type="Proteomes" id="UP000006903"/>
    </source>
</evidence>
<dbReference type="SUPFAM" id="SSF46785">
    <property type="entry name" value="Winged helix' DNA-binding domain"/>
    <property type="match status" value="1"/>
</dbReference>
<dbReference type="InterPro" id="IPR000835">
    <property type="entry name" value="HTH_MarR-typ"/>
</dbReference>
<dbReference type="AlphaFoldDB" id="B8D4E9"/>
<dbReference type="PROSITE" id="PS50944">
    <property type="entry name" value="HTH_DTXR"/>
    <property type="match status" value="1"/>
</dbReference>
<evidence type="ECO:0000256" key="3">
    <source>
        <dbReference type="ARBA" id="ARBA00023125"/>
    </source>
</evidence>
<name>B8D4E9_DESA1</name>
<dbReference type="Pfam" id="PF02742">
    <property type="entry name" value="Fe_dep_repr_C"/>
    <property type="match status" value="1"/>
</dbReference>
<dbReference type="STRING" id="490899.DKAM_0654"/>
<dbReference type="InterPro" id="IPR050536">
    <property type="entry name" value="DtxR_MntR_Metal-Reg"/>
</dbReference>
<gene>
    <name evidence="6" type="ordered locus">DKAM_0654</name>
</gene>
<dbReference type="PANTHER" id="PTHR33238">
    <property type="entry name" value="IRON (METAL) DEPENDENT REPRESSOR, DTXR FAMILY"/>
    <property type="match status" value="1"/>
</dbReference>
<dbReference type="Pfam" id="PF01325">
    <property type="entry name" value="Fe_dep_repress"/>
    <property type="match status" value="1"/>
</dbReference>
<proteinExistence type="inferred from homology"/>
<dbReference type="InterPro" id="IPR036421">
    <property type="entry name" value="Fe_dep_repressor_sf"/>
</dbReference>
<dbReference type="GeneID" id="7171578"/>
<dbReference type="Proteomes" id="UP000006903">
    <property type="component" value="Chromosome"/>
</dbReference>
<keyword evidence="3" id="KW-0238">DNA-binding</keyword>
<keyword evidence="4" id="KW-0804">Transcription</keyword>
<dbReference type="PANTHER" id="PTHR33238:SF7">
    <property type="entry name" value="IRON-DEPENDENT TRANSCRIPTIONAL REGULATOR"/>
    <property type="match status" value="1"/>
</dbReference>